<dbReference type="InterPro" id="IPR001930">
    <property type="entry name" value="Peptidase_M1"/>
</dbReference>
<dbReference type="RefSeq" id="WP_270026607.1">
    <property type="nucleotide sequence ID" value="NZ_JAPDDP010000033.1"/>
</dbReference>
<evidence type="ECO:0000256" key="11">
    <source>
        <dbReference type="ARBA" id="ARBA00029811"/>
    </source>
</evidence>
<dbReference type="InterPro" id="IPR014782">
    <property type="entry name" value="Peptidase_M1_dom"/>
</dbReference>
<evidence type="ECO:0000256" key="6">
    <source>
        <dbReference type="ARBA" id="ARBA00022670"/>
    </source>
</evidence>
<evidence type="ECO:0000256" key="7">
    <source>
        <dbReference type="ARBA" id="ARBA00022723"/>
    </source>
</evidence>
<evidence type="ECO:0000259" key="14">
    <source>
        <dbReference type="Pfam" id="PF01433"/>
    </source>
</evidence>
<dbReference type="EMBL" id="JAPDDP010000033">
    <property type="protein sequence ID" value="MDA0182244.1"/>
    <property type="molecule type" value="Genomic_DNA"/>
</dbReference>
<feature type="chain" id="PRO_5040767484" description="Aminopeptidase N" evidence="13">
    <location>
        <begin position="20"/>
        <end position="615"/>
    </location>
</feature>
<dbReference type="SUPFAM" id="SSF55486">
    <property type="entry name" value="Metalloproteases ('zincins'), catalytic domain"/>
    <property type="match status" value="1"/>
</dbReference>
<sequence>MAIVGGLLASLALTAPAYAQQFTPGSRSLGDRLMPALGNGGYDALHYTNTFKYDPVANSMLPGSQSEITIKATQNLSEFALDLRAYVVSEVTIDGVPAGVARAANDKLVVTPAAGIVNGREFKVLVKFTGTPLEIEDPDGSFEGWSRIATGGFVVNEPQGAMGWFPSNNYPSDKATYDYKVTIPATHTNVSNGELTSRVDNGDGTHTWNWSMGYPTATYLTTSTVGVFDYRKWDAPQGSALGRSGRPLEIYDAWESALPAATKTSITNAANRQPEIIKWMSEQIGRPYPYESHGTVTHRTSLGYALESSTKSHFGGGSISVGTLAHEIAHQWFGNAVGPQTWEEIWFNEGWATWWAWYFANKLNGSATTTAQQFTNNYNSTSQPARWNTAPATLASGANLFDTFPVYTRPALMLEAYRQIVGDAAFFGFQRALLDEHGNGDININEFIALAKKVATQQAGFDATNVGKLDTFFTQWLKTASKPTMTPSNFFLSSSFPGNVSGTVPATLSLTLGTVPSLGAFVPGVAKEYTSSTKANVVSTAGDATLAVSEPGHLANGAFTLPEPLRVELSKTSWTGPVSNDEVTVTFKQLIKATDALRTGAYSKTLTFTLSTTTP</sequence>
<dbReference type="InterPro" id="IPR050344">
    <property type="entry name" value="Peptidase_M1_aminopeptidases"/>
</dbReference>
<evidence type="ECO:0000313" key="17">
    <source>
        <dbReference type="Proteomes" id="UP001147653"/>
    </source>
</evidence>
<dbReference type="GO" id="GO:0008237">
    <property type="term" value="F:metallopeptidase activity"/>
    <property type="evidence" value="ECO:0007669"/>
    <property type="project" value="UniProtKB-KW"/>
</dbReference>
<keyword evidence="6" id="KW-0645">Protease</keyword>
<keyword evidence="8" id="KW-0378">Hydrolase</keyword>
<comment type="similarity">
    <text evidence="3">Belongs to the peptidase M1 family.</text>
</comment>
<reference evidence="16" key="1">
    <citation type="submission" date="2022-10" db="EMBL/GenBank/DDBJ databases">
        <title>The WGS of Solirubrobacter phytolaccae KCTC 29190.</title>
        <authorList>
            <person name="Jiang Z."/>
        </authorList>
    </citation>
    <scope>NUCLEOTIDE SEQUENCE</scope>
    <source>
        <strain evidence="16">KCTC 29190</strain>
    </source>
</reference>
<keyword evidence="7" id="KW-0479">Metal-binding</keyword>
<dbReference type="CDD" id="cd09603">
    <property type="entry name" value="M1_APN_like"/>
    <property type="match status" value="1"/>
</dbReference>
<dbReference type="SUPFAM" id="SSF63737">
    <property type="entry name" value="Leukotriene A4 hydrolase N-terminal domain"/>
    <property type="match status" value="1"/>
</dbReference>
<dbReference type="InterPro" id="IPR042097">
    <property type="entry name" value="Aminopeptidase_N-like_N_sf"/>
</dbReference>
<keyword evidence="17" id="KW-1185">Reference proteome</keyword>
<evidence type="ECO:0000256" key="8">
    <source>
        <dbReference type="ARBA" id="ARBA00022801"/>
    </source>
</evidence>
<feature type="domain" description="Aminopeptidase N-like N-terminal" evidence="15">
    <location>
        <begin position="64"/>
        <end position="220"/>
    </location>
</feature>
<evidence type="ECO:0000256" key="2">
    <source>
        <dbReference type="ARBA" id="ARBA00001947"/>
    </source>
</evidence>
<dbReference type="PANTHER" id="PTHR11533:SF297">
    <property type="entry name" value="AMINOPEPTIDASE N"/>
    <property type="match status" value="1"/>
</dbReference>
<comment type="caution">
    <text evidence="16">The sequence shown here is derived from an EMBL/GenBank/DDBJ whole genome shotgun (WGS) entry which is preliminary data.</text>
</comment>
<dbReference type="Gene3D" id="2.60.40.1730">
    <property type="entry name" value="tricorn interacting facor f3 domain"/>
    <property type="match status" value="1"/>
</dbReference>
<evidence type="ECO:0000256" key="13">
    <source>
        <dbReference type="SAM" id="SignalP"/>
    </source>
</evidence>
<dbReference type="GO" id="GO:0008270">
    <property type="term" value="F:zinc ion binding"/>
    <property type="evidence" value="ECO:0007669"/>
    <property type="project" value="InterPro"/>
</dbReference>
<dbReference type="PANTHER" id="PTHR11533">
    <property type="entry name" value="PROTEASE M1 ZINC METALLOPROTEASE"/>
    <property type="match status" value="1"/>
</dbReference>
<evidence type="ECO:0000259" key="15">
    <source>
        <dbReference type="Pfam" id="PF17900"/>
    </source>
</evidence>
<dbReference type="InterPro" id="IPR045357">
    <property type="entry name" value="Aminopeptidase_N-like_N"/>
</dbReference>
<organism evidence="16 17">
    <name type="scientific">Solirubrobacter phytolaccae</name>
    <dbReference type="NCBI Taxonomy" id="1404360"/>
    <lineage>
        <taxon>Bacteria</taxon>
        <taxon>Bacillati</taxon>
        <taxon>Actinomycetota</taxon>
        <taxon>Thermoleophilia</taxon>
        <taxon>Solirubrobacterales</taxon>
        <taxon>Solirubrobacteraceae</taxon>
        <taxon>Solirubrobacter</taxon>
    </lineage>
</organism>
<evidence type="ECO:0000313" key="16">
    <source>
        <dbReference type="EMBL" id="MDA0182244.1"/>
    </source>
</evidence>
<evidence type="ECO:0000256" key="4">
    <source>
        <dbReference type="ARBA" id="ARBA00012564"/>
    </source>
</evidence>
<dbReference type="InterPro" id="IPR027268">
    <property type="entry name" value="Peptidase_M4/M1_CTD_sf"/>
</dbReference>
<dbReference type="GO" id="GO:0016285">
    <property type="term" value="F:alanyl aminopeptidase activity"/>
    <property type="evidence" value="ECO:0007669"/>
    <property type="project" value="UniProtKB-EC"/>
</dbReference>
<evidence type="ECO:0000256" key="3">
    <source>
        <dbReference type="ARBA" id="ARBA00010136"/>
    </source>
</evidence>
<keyword evidence="9" id="KW-0862">Zinc</keyword>
<feature type="domain" description="Peptidase M1 membrane alanine aminopeptidase" evidence="14">
    <location>
        <begin position="322"/>
        <end position="464"/>
    </location>
</feature>
<evidence type="ECO:0000256" key="5">
    <source>
        <dbReference type="ARBA" id="ARBA00015611"/>
    </source>
</evidence>
<dbReference type="GO" id="GO:0006508">
    <property type="term" value="P:proteolysis"/>
    <property type="evidence" value="ECO:0007669"/>
    <property type="project" value="UniProtKB-KW"/>
</dbReference>
<feature type="signal peptide" evidence="13">
    <location>
        <begin position="1"/>
        <end position="19"/>
    </location>
</feature>
<dbReference type="AlphaFoldDB" id="A0A9X3NBX8"/>
<dbReference type="Gene3D" id="1.10.390.10">
    <property type="entry name" value="Neutral Protease Domain 2"/>
    <property type="match status" value="1"/>
</dbReference>
<proteinExistence type="inferred from homology"/>
<evidence type="ECO:0000256" key="12">
    <source>
        <dbReference type="ARBA" id="ARBA00031533"/>
    </source>
</evidence>
<dbReference type="Pfam" id="PF17900">
    <property type="entry name" value="Peptidase_M1_N"/>
    <property type="match status" value="1"/>
</dbReference>
<comment type="catalytic activity">
    <reaction evidence="1">
        <text>Release of an N-terminal amino acid, Xaa-|-Yaa- from a peptide, amide or arylamide. Xaa is preferably Ala, but may be most amino acids including Pro (slow action). When a terminal hydrophobic residue is followed by a prolyl residue, the two may be released as an intact Xaa-Pro dipeptide.</text>
        <dbReference type="EC" id="3.4.11.2"/>
    </reaction>
</comment>
<accession>A0A9X3NBX8</accession>
<dbReference type="Pfam" id="PF01433">
    <property type="entry name" value="Peptidase_M1"/>
    <property type="match status" value="1"/>
</dbReference>
<dbReference type="EC" id="3.4.11.2" evidence="4"/>
<name>A0A9X3NBX8_9ACTN</name>
<evidence type="ECO:0000256" key="10">
    <source>
        <dbReference type="ARBA" id="ARBA00023049"/>
    </source>
</evidence>
<dbReference type="Proteomes" id="UP001147653">
    <property type="component" value="Unassembled WGS sequence"/>
</dbReference>
<keyword evidence="13" id="KW-0732">Signal</keyword>
<comment type="cofactor">
    <cofactor evidence="2">
        <name>Zn(2+)</name>
        <dbReference type="ChEBI" id="CHEBI:29105"/>
    </cofactor>
</comment>
<dbReference type="PRINTS" id="PR00756">
    <property type="entry name" value="ALADIPTASE"/>
</dbReference>
<keyword evidence="10" id="KW-0482">Metalloprotease</keyword>
<evidence type="ECO:0000256" key="1">
    <source>
        <dbReference type="ARBA" id="ARBA00000098"/>
    </source>
</evidence>
<gene>
    <name evidence="16" type="ORF">OJ997_18200</name>
</gene>
<evidence type="ECO:0000256" key="9">
    <source>
        <dbReference type="ARBA" id="ARBA00022833"/>
    </source>
</evidence>
<protein>
    <recommendedName>
        <fullName evidence="5">Aminopeptidase N</fullName>
        <ecNumber evidence="4">3.4.11.2</ecNumber>
    </recommendedName>
    <alternativeName>
        <fullName evidence="11">Alanine aminopeptidase</fullName>
    </alternativeName>
    <alternativeName>
        <fullName evidence="12">Lysyl aminopeptidase</fullName>
    </alternativeName>
</protein>